<evidence type="ECO:0000256" key="5">
    <source>
        <dbReference type="ARBA" id="ARBA00023136"/>
    </source>
</evidence>
<feature type="transmembrane region" description="Helical" evidence="7">
    <location>
        <begin position="152"/>
        <end position="171"/>
    </location>
</feature>
<feature type="compositionally biased region" description="Basic and acidic residues" evidence="8">
    <location>
        <begin position="472"/>
        <end position="488"/>
    </location>
</feature>
<keyword evidence="4 7" id="KW-1133">Transmembrane helix</keyword>
<evidence type="ECO:0000256" key="2">
    <source>
        <dbReference type="ARBA" id="ARBA00022475"/>
    </source>
</evidence>
<comment type="function">
    <text evidence="7">Na(+)/H(+) antiporter that extrudes sodium in exchange for external protons.</text>
</comment>
<dbReference type="InterPro" id="IPR004670">
    <property type="entry name" value="NhaA"/>
</dbReference>
<keyword evidence="7" id="KW-0050">Antiport</keyword>
<evidence type="ECO:0000256" key="4">
    <source>
        <dbReference type="ARBA" id="ARBA00022989"/>
    </source>
</evidence>
<keyword evidence="10" id="KW-1185">Reference proteome</keyword>
<feature type="transmembrane region" description="Helical" evidence="7">
    <location>
        <begin position="121"/>
        <end position="140"/>
    </location>
</feature>
<feature type="transmembrane region" description="Helical" evidence="7">
    <location>
        <begin position="207"/>
        <end position="226"/>
    </location>
</feature>
<dbReference type="NCBIfam" id="TIGR00773">
    <property type="entry name" value="NhaA"/>
    <property type="match status" value="1"/>
</dbReference>
<organism evidence="9 10">
    <name type="scientific">Microbulbifer aestuariivivens</name>
    <dbReference type="NCBI Taxonomy" id="1908308"/>
    <lineage>
        <taxon>Bacteria</taxon>
        <taxon>Pseudomonadati</taxon>
        <taxon>Pseudomonadota</taxon>
        <taxon>Gammaproteobacteria</taxon>
        <taxon>Cellvibrionales</taxon>
        <taxon>Microbulbiferaceae</taxon>
        <taxon>Microbulbifer</taxon>
    </lineage>
</organism>
<feature type="transmembrane region" description="Helical" evidence="7">
    <location>
        <begin position="330"/>
        <end position="347"/>
    </location>
</feature>
<keyword evidence="5 7" id="KW-0472">Membrane</keyword>
<evidence type="ECO:0000313" key="10">
    <source>
        <dbReference type="Proteomes" id="UP001408594"/>
    </source>
</evidence>
<dbReference type="PANTHER" id="PTHR30341:SF0">
    <property type="entry name" value="NA(+)_H(+) ANTIPORTER NHAA"/>
    <property type="match status" value="1"/>
</dbReference>
<feature type="region of interest" description="Disordered" evidence="8">
    <location>
        <begin position="462"/>
        <end position="507"/>
    </location>
</feature>
<dbReference type="Gene3D" id="1.20.1530.10">
    <property type="entry name" value="Na+/H+ antiporter like domain"/>
    <property type="match status" value="1"/>
</dbReference>
<keyword evidence="7" id="KW-0406">Ion transport</keyword>
<dbReference type="EMBL" id="BAABRT010000019">
    <property type="protein sequence ID" value="GAA5525747.1"/>
    <property type="molecule type" value="Genomic_DNA"/>
</dbReference>
<gene>
    <name evidence="7 9" type="primary">nhaA</name>
    <name evidence="9" type="ORF">Maes01_02319</name>
</gene>
<name>A0ABP9WRA8_9GAMM</name>
<evidence type="ECO:0000256" key="1">
    <source>
        <dbReference type="ARBA" id="ARBA00004429"/>
    </source>
</evidence>
<comment type="catalytic activity">
    <reaction evidence="7">
        <text>Na(+)(in) + 2 H(+)(out) = Na(+)(out) + 2 H(+)(in)</text>
        <dbReference type="Rhea" id="RHEA:29251"/>
        <dbReference type="ChEBI" id="CHEBI:15378"/>
        <dbReference type="ChEBI" id="CHEBI:29101"/>
    </reaction>
</comment>
<keyword evidence="3 7" id="KW-0812">Transmembrane</keyword>
<keyword evidence="7" id="KW-0915">Sodium</keyword>
<reference evidence="9 10" key="1">
    <citation type="submission" date="2024-02" db="EMBL/GenBank/DDBJ databases">
        <title>Microbulbifer aestuariivivens NBRC 112533.</title>
        <authorList>
            <person name="Ichikawa N."/>
            <person name="Katano-Makiyama Y."/>
            <person name="Hidaka K."/>
        </authorList>
    </citation>
    <scope>NUCLEOTIDE SEQUENCE [LARGE SCALE GENOMIC DNA]</scope>
    <source>
        <strain evidence="9 10">NBRC 112533</strain>
    </source>
</reference>
<accession>A0ABP9WRA8</accession>
<feature type="transmembrane region" description="Helical" evidence="7">
    <location>
        <begin position="429"/>
        <end position="451"/>
    </location>
</feature>
<proteinExistence type="inferred from homology"/>
<dbReference type="Pfam" id="PF06965">
    <property type="entry name" value="Na_H_antiport_1"/>
    <property type="match status" value="1"/>
</dbReference>
<evidence type="ECO:0000256" key="3">
    <source>
        <dbReference type="ARBA" id="ARBA00022692"/>
    </source>
</evidence>
<keyword evidence="6 7" id="KW-0739">Sodium transport</keyword>
<dbReference type="RefSeq" id="WP_345551688.1">
    <property type="nucleotide sequence ID" value="NZ_BAABRT010000019.1"/>
</dbReference>
<evidence type="ECO:0000256" key="7">
    <source>
        <dbReference type="HAMAP-Rule" id="MF_01844"/>
    </source>
</evidence>
<feature type="compositionally biased region" description="Acidic residues" evidence="8">
    <location>
        <begin position="462"/>
        <end position="471"/>
    </location>
</feature>
<keyword evidence="2 7" id="KW-1003">Cell membrane</keyword>
<evidence type="ECO:0000313" key="9">
    <source>
        <dbReference type="EMBL" id="GAA5525747.1"/>
    </source>
</evidence>
<dbReference type="PANTHER" id="PTHR30341">
    <property type="entry name" value="SODIUM ION/PROTON ANTIPORTER NHAA-RELATED"/>
    <property type="match status" value="1"/>
</dbReference>
<sequence>MAKSVLGKFRIRKGKVFEAPLESAFGRLVTPFEEFIHRQSSSGILLMISAIVALVIANSPLQEVYKHLLHMYISIGAGDWALSLTVHHWINDALMAIFFFLVGLELKREFLVGELSELKQAVLPIMAAIGGMVVPALIYAGLNPDGDAARGWGIPMATDIAFAVGCIALLGNRVPRAVVMFLVALAIVDDLGAILVIAIWYTESVNMIALGAAGGLVVLLWLLNAAGVRGSPPYIFVGLLLWYAFYKSGIHATLAGVVTAMAMPARPKYDPVAFSTFVKDIIKSFDRSFRPGDKIIANDALRARVMALGNGVKLAQSPLQRMETRLHTPVAFLIIPIFALANAGIPIDSFTTGTAVLNPVTLGVILGLVFGKLIGIVGATWIGWRLGLGSLPKGATFHHIVGVALLGGIGFTMSIFISELAYYGSEELLIQAKAGVLLASLIAGISGFMVLRKAPISDEFTLDENADSDENADAHSEQGGEQKGDHPGDQTGAKPATAAVGSGDRHG</sequence>
<evidence type="ECO:0000256" key="6">
    <source>
        <dbReference type="ARBA" id="ARBA00023201"/>
    </source>
</evidence>
<evidence type="ECO:0000256" key="8">
    <source>
        <dbReference type="SAM" id="MobiDB-lite"/>
    </source>
</evidence>
<feature type="transmembrane region" description="Helical" evidence="7">
    <location>
        <begin position="396"/>
        <end position="417"/>
    </location>
</feature>
<dbReference type="HAMAP" id="MF_01844">
    <property type="entry name" value="NhaA"/>
    <property type="match status" value="1"/>
</dbReference>
<dbReference type="InterPro" id="IPR023171">
    <property type="entry name" value="Na/H_antiporter_dom_sf"/>
</dbReference>
<feature type="transmembrane region" description="Helical" evidence="7">
    <location>
        <begin position="178"/>
        <end position="201"/>
    </location>
</feature>
<comment type="similarity">
    <text evidence="7">Belongs to the NhaA Na(+)/H(+) (TC 2.A.33) antiporter family.</text>
</comment>
<comment type="caution">
    <text evidence="9">The sequence shown here is derived from an EMBL/GenBank/DDBJ whole genome shotgun (WGS) entry which is preliminary data.</text>
</comment>
<feature type="transmembrane region" description="Helical" evidence="7">
    <location>
        <begin position="81"/>
        <end position="101"/>
    </location>
</feature>
<feature type="transmembrane region" description="Helical" evidence="7">
    <location>
        <begin position="359"/>
        <end position="384"/>
    </location>
</feature>
<feature type="transmembrane region" description="Helical" evidence="7">
    <location>
        <begin position="43"/>
        <end position="61"/>
    </location>
</feature>
<comment type="subcellular location">
    <subcellularLocation>
        <location evidence="1">Cell inner membrane</location>
        <topology evidence="1">Multi-pass membrane protein</topology>
    </subcellularLocation>
    <subcellularLocation>
        <location evidence="7">Cell membrane</location>
        <topology evidence="7">Multi-pass membrane protein</topology>
    </subcellularLocation>
</comment>
<dbReference type="Proteomes" id="UP001408594">
    <property type="component" value="Unassembled WGS sequence"/>
</dbReference>
<keyword evidence="7" id="KW-0813">Transport</keyword>
<protein>
    <recommendedName>
        <fullName evidence="7">Na(+)/H(+) antiporter NhaA</fullName>
    </recommendedName>
    <alternativeName>
        <fullName evidence="7">Sodium/proton antiporter NhaA</fullName>
    </alternativeName>
</protein>